<evidence type="ECO:0000256" key="3">
    <source>
        <dbReference type="PROSITE-ProRule" id="PRU00221"/>
    </source>
</evidence>
<dbReference type="Gene3D" id="2.130.10.10">
    <property type="entry name" value="YVTN repeat-like/Quinoprotein amine dehydrogenase"/>
    <property type="match status" value="2"/>
</dbReference>
<sequence length="637" mass="70107">MSFPSPPSTPTPRLLRRGSPATPPDSSVRFSRLLTSVLGSPFLTTTDITSIPPHLDLVDGENTAVPHSDTVTRPPSPDYGFEVIRREDSDEEWSFRRSPFRSLLPRLWDVLSASPPRRQSPFFYSTPNSSAIWASKQIDYAQLPPLDGEEGELIDDEACFFFPPVRAVTGIDILTALPPELALHILSLLAPRRPDPHSPASTVLSDIPDHAIEATAALKTLLACRSVSRRWSRFANDNSVWRALYVARWGPVPSVSAYASPPSPSTEKKLPPLPPGARPISTAPLAVDYCRLYRARLELDRRWQGVHDDQWIPRPMSLSGHSDSVYCLEFSRTHIITGSRDRSVKVWSLTTGRLLGTFKGQHDGSVLCLKFELEEMDPATGGLRGFLVTGSSDCHVCVWDLWTEHAGEDAPVFGEVRAVLRGHGGGVLDLRIDQKWIVSCAKDAAIRVWSREQLELHRTLRGHEGPVNAVGLQSGAYAGDGARHDGRIVSASGDGKMILWDIASGERVRTFEGHDRGLACIEFKGDLIISGSNDCKIKIWSASSGACLRTLVGHEGLVRALSCDPQNGRLVSASYDRSVRVWDLGTGRALRVVRDSHTSHIFDVKFDGRRIVSTSHDRKIVVLDFSMDLGVNPALLV</sequence>
<accession>A0A8H6TKK0</accession>
<protein>
    <submittedName>
        <fullName evidence="6">WD-REPEATS-REGION domain-containing protein</fullName>
    </submittedName>
</protein>
<proteinExistence type="predicted"/>
<feature type="compositionally biased region" description="Pro residues" evidence="4">
    <location>
        <begin position="1"/>
        <end position="10"/>
    </location>
</feature>
<feature type="repeat" description="WD" evidence="3">
    <location>
        <begin position="460"/>
        <end position="510"/>
    </location>
</feature>
<dbReference type="SUPFAM" id="SSF50978">
    <property type="entry name" value="WD40 repeat-like"/>
    <property type="match status" value="1"/>
</dbReference>
<dbReference type="InterPro" id="IPR015943">
    <property type="entry name" value="WD40/YVTN_repeat-like_dom_sf"/>
</dbReference>
<feature type="repeat" description="WD" evidence="3">
    <location>
        <begin position="420"/>
        <end position="459"/>
    </location>
</feature>
<dbReference type="SUPFAM" id="SSF81383">
    <property type="entry name" value="F-box domain"/>
    <property type="match status" value="1"/>
</dbReference>
<feature type="region of interest" description="Disordered" evidence="4">
    <location>
        <begin position="1"/>
        <end position="27"/>
    </location>
</feature>
<dbReference type="InterPro" id="IPR001680">
    <property type="entry name" value="WD40_rpt"/>
</dbReference>
<dbReference type="GO" id="GO:1990234">
    <property type="term" value="C:transferase complex"/>
    <property type="evidence" value="ECO:0007669"/>
    <property type="project" value="UniProtKB-ARBA"/>
</dbReference>
<feature type="repeat" description="WD" evidence="3">
    <location>
        <begin position="551"/>
        <end position="592"/>
    </location>
</feature>
<dbReference type="PROSITE" id="PS50082">
    <property type="entry name" value="WD_REPEATS_2"/>
    <property type="match status" value="5"/>
</dbReference>
<evidence type="ECO:0000313" key="6">
    <source>
        <dbReference type="EMBL" id="KAF7319463.1"/>
    </source>
</evidence>
<dbReference type="InterPro" id="IPR001810">
    <property type="entry name" value="F-box_dom"/>
</dbReference>
<dbReference type="InterPro" id="IPR036322">
    <property type="entry name" value="WD40_repeat_dom_sf"/>
</dbReference>
<dbReference type="InterPro" id="IPR036047">
    <property type="entry name" value="F-box-like_dom_sf"/>
</dbReference>
<organism evidence="6 7">
    <name type="scientific">Mycena chlorophos</name>
    <name type="common">Agaric fungus</name>
    <name type="synonym">Agaricus chlorophos</name>
    <dbReference type="NCBI Taxonomy" id="658473"/>
    <lineage>
        <taxon>Eukaryota</taxon>
        <taxon>Fungi</taxon>
        <taxon>Dikarya</taxon>
        <taxon>Basidiomycota</taxon>
        <taxon>Agaricomycotina</taxon>
        <taxon>Agaricomycetes</taxon>
        <taxon>Agaricomycetidae</taxon>
        <taxon>Agaricales</taxon>
        <taxon>Marasmiineae</taxon>
        <taxon>Mycenaceae</taxon>
        <taxon>Mycena</taxon>
    </lineage>
</organism>
<dbReference type="InterPro" id="IPR019775">
    <property type="entry name" value="WD40_repeat_CS"/>
</dbReference>
<dbReference type="Pfam" id="PF12937">
    <property type="entry name" value="F-box-like"/>
    <property type="match status" value="1"/>
</dbReference>
<comment type="caution">
    <text evidence="6">The sequence shown here is derived from an EMBL/GenBank/DDBJ whole genome shotgun (WGS) entry which is preliminary data.</text>
</comment>
<reference evidence="6" key="1">
    <citation type="submission" date="2020-05" db="EMBL/GenBank/DDBJ databases">
        <title>Mycena genomes resolve the evolution of fungal bioluminescence.</title>
        <authorList>
            <person name="Tsai I.J."/>
        </authorList>
    </citation>
    <scope>NUCLEOTIDE SEQUENCE</scope>
    <source>
        <strain evidence="6">110903Hualien_Pintung</strain>
    </source>
</reference>
<evidence type="ECO:0000259" key="5">
    <source>
        <dbReference type="Pfam" id="PF12937"/>
    </source>
</evidence>
<keyword evidence="7" id="KW-1185">Reference proteome</keyword>
<dbReference type="Gene3D" id="1.20.1280.50">
    <property type="match status" value="1"/>
</dbReference>
<dbReference type="SMART" id="SM00320">
    <property type="entry name" value="WD40"/>
    <property type="match status" value="7"/>
</dbReference>
<dbReference type="CDD" id="cd00200">
    <property type="entry name" value="WD40"/>
    <property type="match status" value="1"/>
</dbReference>
<feature type="region of interest" description="Disordered" evidence="4">
    <location>
        <begin position="257"/>
        <end position="277"/>
    </location>
</feature>
<dbReference type="AlphaFoldDB" id="A0A8H6TKK0"/>
<feature type="repeat" description="WD" evidence="3">
    <location>
        <begin position="511"/>
        <end position="550"/>
    </location>
</feature>
<dbReference type="PRINTS" id="PR00320">
    <property type="entry name" value="GPROTEINBRPT"/>
</dbReference>
<name>A0A8H6TKK0_MYCCL</name>
<dbReference type="Pfam" id="PF00400">
    <property type="entry name" value="WD40"/>
    <property type="match status" value="6"/>
</dbReference>
<dbReference type="PROSITE" id="PS00678">
    <property type="entry name" value="WD_REPEATS_1"/>
    <property type="match status" value="2"/>
</dbReference>
<evidence type="ECO:0000256" key="1">
    <source>
        <dbReference type="ARBA" id="ARBA00022574"/>
    </source>
</evidence>
<keyword evidence="2" id="KW-0677">Repeat</keyword>
<dbReference type="PROSITE" id="PS50294">
    <property type="entry name" value="WD_REPEATS_REGION"/>
    <property type="match status" value="3"/>
</dbReference>
<feature type="domain" description="F-box" evidence="5">
    <location>
        <begin position="175"/>
        <end position="245"/>
    </location>
</feature>
<evidence type="ECO:0000313" key="7">
    <source>
        <dbReference type="Proteomes" id="UP000613580"/>
    </source>
</evidence>
<dbReference type="PANTHER" id="PTHR22847:SF637">
    <property type="entry name" value="WD REPEAT DOMAIN 5B"/>
    <property type="match status" value="1"/>
</dbReference>
<dbReference type="InterPro" id="IPR020472">
    <property type="entry name" value="WD40_PAC1"/>
</dbReference>
<dbReference type="OrthoDB" id="19711at2759"/>
<evidence type="ECO:0000256" key="4">
    <source>
        <dbReference type="SAM" id="MobiDB-lite"/>
    </source>
</evidence>
<dbReference type="Proteomes" id="UP000613580">
    <property type="component" value="Unassembled WGS sequence"/>
</dbReference>
<gene>
    <name evidence="6" type="ORF">HMN09_00284900</name>
</gene>
<dbReference type="PANTHER" id="PTHR22847">
    <property type="entry name" value="WD40 REPEAT PROTEIN"/>
    <property type="match status" value="1"/>
</dbReference>
<keyword evidence="1 3" id="KW-0853">WD repeat</keyword>
<evidence type="ECO:0000256" key="2">
    <source>
        <dbReference type="ARBA" id="ARBA00022737"/>
    </source>
</evidence>
<feature type="repeat" description="WD" evidence="3">
    <location>
        <begin position="318"/>
        <end position="357"/>
    </location>
</feature>
<dbReference type="EMBL" id="JACAZE010000003">
    <property type="protein sequence ID" value="KAF7319463.1"/>
    <property type="molecule type" value="Genomic_DNA"/>
</dbReference>